<dbReference type="InterPro" id="IPR002197">
    <property type="entry name" value="HTH_Fis"/>
</dbReference>
<dbReference type="SMART" id="SM00382">
    <property type="entry name" value="AAA"/>
    <property type="match status" value="1"/>
</dbReference>
<dbReference type="InterPro" id="IPR058031">
    <property type="entry name" value="AAA_lid_NorR"/>
</dbReference>
<dbReference type="Gene3D" id="1.10.10.60">
    <property type="entry name" value="Homeodomain-like"/>
    <property type="match status" value="1"/>
</dbReference>
<accession>A0ABP8KI02</accession>
<dbReference type="InterPro" id="IPR009057">
    <property type="entry name" value="Homeodomain-like_sf"/>
</dbReference>
<gene>
    <name evidence="6" type="ORF">GCM10023187_27190</name>
</gene>
<keyword evidence="4" id="KW-0804">Transcription</keyword>
<keyword evidence="3" id="KW-0805">Transcription regulation</keyword>
<organism evidence="6 7">
    <name type="scientific">Nibrella viscosa</name>
    <dbReference type="NCBI Taxonomy" id="1084524"/>
    <lineage>
        <taxon>Bacteria</taxon>
        <taxon>Pseudomonadati</taxon>
        <taxon>Bacteroidota</taxon>
        <taxon>Cytophagia</taxon>
        <taxon>Cytophagales</taxon>
        <taxon>Spirosomataceae</taxon>
        <taxon>Nibrella</taxon>
    </lineage>
</organism>
<evidence type="ECO:0000313" key="6">
    <source>
        <dbReference type="EMBL" id="GAA4407037.1"/>
    </source>
</evidence>
<keyword evidence="2" id="KW-0067">ATP-binding</keyword>
<dbReference type="PROSITE" id="PS00688">
    <property type="entry name" value="SIGMA54_INTERACT_3"/>
    <property type="match status" value="1"/>
</dbReference>
<dbReference type="RefSeq" id="WP_345267980.1">
    <property type="nucleotide sequence ID" value="NZ_BAABHB010000004.1"/>
</dbReference>
<dbReference type="Pfam" id="PF02954">
    <property type="entry name" value="HTH_8"/>
    <property type="match status" value="1"/>
</dbReference>
<dbReference type="InterPro" id="IPR002078">
    <property type="entry name" value="Sigma_54_int"/>
</dbReference>
<sequence length="483" mass="54700">MRVLISWYAFNNDFVGSEANVKGPTYQFHQHFFDHDQHLILSSEKEDDTRLNVLMNRLALDFPHHRDRINHRYMDINDVIDMSTIKQKIEALLLSMSDHELDLFISPGTPAMQVAWYLCHSTLHLKTRLLQTRPPSKTKSGQPELVVTQAEESSMPVSMVIREELHQSTHAEEADHLILPSIQPVYDRAYKLAQTDRVTGLILGASGTGKEHLANYIHDHSSRRTRKFISVNCSALGDTLLESRLFGYERGAFTGADKRTDGYFDAAKGGTLFLDEIGDISPYMQQSLLRVLQTGGYMPVGSTTERKADVRIVAATHRLLRQECEAGKFRWDLFYRLAVAELHLPSLVERGAAEKRTLIEYFLTKKQSSFRRAKPLKLTAAAWRILDAYLFPGNIRELENLIESLYVFSGETADVADLPDWIRLPSSSTASFSWQEHEKALIQRALTYHSGNKARACAALGYGSINTLAKKIVDYQIGSTPEQ</sequence>
<dbReference type="EMBL" id="BAABHB010000004">
    <property type="protein sequence ID" value="GAA4407037.1"/>
    <property type="molecule type" value="Genomic_DNA"/>
</dbReference>
<evidence type="ECO:0000256" key="4">
    <source>
        <dbReference type="ARBA" id="ARBA00023163"/>
    </source>
</evidence>
<dbReference type="SUPFAM" id="SSF46689">
    <property type="entry name" value="Homeodomain-like"/>
    <property type="match status" value="1"/>
</dbReference>
<evidence type="ECO:0000256" key="2">
    <source>
        <dbReference type="ARBA" id="ARBA00022840"/>
    </source>
</evidence>
<dbReference type="SUPFAM" id="SSF52540">
    <property type="entry name" value="P-loop containing nucleoside triphosphate hydrolases"/>
    <property type="match status" value="1"/>
</dbReference>
<dbReference type="Gene3D" id="1.10.8.60">
    <property type="match status" value="1"/>
</dbReference>
<evidence type="ECO:0000256" key="3">
    <source>
        <dbReference type="ARBA" id="ARBA00023015"/>
    </source>
</evidence>
<dbReference type="Gene3D" id="3.40.50.300">
    <property type="entry name" value="P-loop containing nucleotide triphosphate hydrolases"/>
    <property type="match status" value="1"/>
</dbReference>
<dbReference type="PANTHER" id="PTHR32071">
    <property type="entry name" value="TRANSCRIPTIONAL REGULATORY PROTEIN"/>
    <property type="match status" value="1"/>
</dbReference>
<dbReference type="InterPro" id="IPR003593">
    <property type="entry name" value="AAA+_ATPase"/>
</dbReference>
<dbReference type="PROSITE" id="PS50045">
    <property type="entry name" value="SIGMA54_INTERACT_4"/>
    <property type="match status" value="1"/>
</dbReference>
<protein>
    <recommendedName>
        <fullName evidence="5">Sigma-54 factor interaction domain-containing protein</fullName>
    </recommendedName>
</protein>
<proteinExistence type="predicted"/>
<dbReference type="Pfam" id="PF25601">
    <property type="entry name" value="AAA_lid_14"/>
    <property type="match status" value="1"/>
</dbReference>
<keyword evidence="7" id="KW-1185">Reference proteome</keyword>
<feature type="domain" description="Sigma-54 factor interaction" evidence="5">
    <location>
        <begin position="180"/>
        <end position="407"/>
    </location>
</feature>
<dbReference type="CDD" id="cd00009">
    <property type="entry name" value="AAA"/>
    <property type="match status" value="1"/>
</dbReference>
<dbReference type="Proteomes" id="UP001500936">
    <property type="component" value="Unassembled WGS sequence"/>
</dbReference>
<name>A0ABP8KI02_9BACT</name>
<comment type="caution">
    <text evidence="6">The sequence shown here is derived from an EMBL/GenBank/DDBJ whole genome shotgun (WGS) entry which is preliminary data.</text>
</comment>
<evidence type="ECO:0000256" key="1">
    <source>
        <dbReference type="ARBA" id="ARBA00022741"/>
    </source>
</evidence>
<dbReference type="Pfam" id="PF00158">
    <property type="entry name" value="Sigma54_activat"/>
    <property type="match status" value="1"/>
</dbReference>
<evidence type="ECO:0000313" key="7">
    <source>
        <dbReference type="Proteomes" id="UP001500936"/>
    </source>
</evidence>
<keyword evidence="1" id="KW-0547">Nucleotide-binding</keyword>
<reference evidence="7" key="1">
    <citation type="journal article" date="2019" name="Int. J. Syst. Evol. Microbiol.">
        <title>The Global Catalogue of Microorganisms (GCM) 10K type strain sequencing project: providing services to taxonomists for standard genome sequencing and annotation.</title>
        <authorList>
            <consortium name="The Broad Institute Genomics Platform"/>
            <consortium name="The Broad Institute Genome Sequencing Center for Infectious Disease"/>
            <person name="Wu L."/>
            <person name="Ma J."/>
        </authorList>
    </citation>
    <scope>NUCLEOTIDE SEQUENCE [LARGE SCALE GENOMIC DNA]</scope>
    <source>
        <strain evidence="7">JCM 17925</strain>
    </source>
</reference>
<evidence type="ECO:0000259" key="5">
    <source>
        <dbReference type="PROSITE" id="PS50045"/>
    </source>
</evidence>
<dbReference type="InterPro" id="IPR027417">
    <property type="entry name" value="P-loop_NTPase"/>
</dbReference>
<dbReference type="InterPro" id="IPR025944">
    <property type="entry name" value="Sigma_54_int_dom_CS"/>
</dbReference>